<dbReference type="Pfam" id="PF08241">
    <property type="entry name" value="Methyltransf_11"/>
    <property type="match status" value="1"/>
</dbReference>
<dbReference type="OrthoDB" id="9791837at2"/>
<dbReference type="KEGG" id="fla:SY85_17675"/>
<dbReference type="GO" id="GO:0008757">
    <property type="term" value="F:S-adenosylmethionine-dependent methyltransferase activity"/>
    <property type="evidence" value="ECO:0007669"/>
    <property type="project" value="InterPro"/>
</dbReference>
<keyword evidence="2" id="KW-0489">Methyltransferase</keyword>
<evidence type="ECO:0000259" key="1">
    <source>
        <dbReference type="Pfam" id="PF08241"/>
    </source>
</evidence>
<keyword evidence="2" id="KW-0808">Transferase</keyword>
<dbReference type="InterPro" id="IPR013216">
    <property type="entry name" value="Methyltransf_11"/>
</dbReference>
<dbReference type="GO" id="GO:0032259">
    <property type="term" value="P:methylation"/>
    <property type="evidence" value="ECO:0007669"/>
    <property type="project" value="UniProtKB-KW"/>
</dbReference>
<dbReference type="Proteomes" id="UP000077177">
    <property type="component" value="Chromosome"/>
</dbReference>
<evidence type="ECO:0000313" key="2">
    <source>
        <dbReference type="EMBL" id="ANE52051.1"/>
    </source>
</evidence>
<dbReference type="Gene3D" id="3.40.50.150">
    <property type="entry name" value="Vaccinia Virus protein VP39"/>
    <property type="match status" value="1"/>
</dbReference>
<gene>
    <name evidence="2" type="ORF">SY85_17675</name>
</gene>
<dbReference type="AlphaFoldDB" id="A0A172TY63"/>
<organism evidence="2 3">
    <name type="scientific">Flavisolibacter tropicus</name>
    <dbReference type="NCBI Taxonomy" id="1492898"/>
    <lineage>
        <taxon>Bacteria</taxon>
        <taxon>Pseudomonadati</taxon>
        <taxon>Bacteroidota</taxon>
        <taxon>Chitinophagia</taxon>
        <taxon>Chitinophagales</taxon>
        <taxon>Chitinophagaceae</taxon>
        <taxon>Flavisolibacter</taxon>
    </lineage>
</organism>
<dbReference type="PANTHER" id="PTHR43591">
    <property type="entry name" value="METHYLTRANSFERASE"/>
    <property type="match status" value="1"/>
</dbReference>
<protein>
    <submittedName>
        <fullName evidence="2">Methyltransferase</fullName>
    </submittedName>
</protein>
<name>A0A172TY63_9BACT</name>
<dbReference type="InterPro" id="IPR029063">
    <property type="entry name" value="SAM-dependent_MTases_sf"/>
</dbReference>
<sequence length="262" mass="29626">MDHIEVGKYWNDNALAWTTIARAGFDIYRDHLNTPAFFNMLPGVQGLSGIDIGCGEGHNTRLLAKKGAAICAIDISEVFIQNALEEEAQHPLGIAYQIASAIELPFENNQFDFATSFMCLMDIPELEQALTEAYRVIKPGGFFQFSITHPCFDTPVRVNKRDVNGKTYAIEISDYFKHIHGDIEEWIFGAAPAHYKSAFPKFKVPKFSRTLSQWVNTLVKTGFIIEEFNEPCPSNEVVAQQPRLQDSQQVPYFLQVRCRKAL</sequence>
<proteinExistence type="predicted"/>
<dbReference type="EMBL" id="CP011390">
    <property type="protein sequence ID" value="ANE52051.1"/>
    <property type="molecule type" value="Genomic_DNA"/>
</dbReference>
<dbReference type="CDD" id="cd02440">
    <property type="entry name" value="AdoMet_MTases"/>
    <property type="match status" value="1"/>
</dbReference>
<accession>A0A172TY63</accession>
<feature type="domain" description="Methyltransferase type 11" evidence="1">
    <location>
        <begin position="50"/>
        <end position="143"/>
    </location>
</feature>
<reference evidence="2 3" key="2">
    <citation type="journal article" date="2016" name="Int. J. Syst. Evol. Microbiol.">
        <title>Flavisolibacter tropicus sp. nov., isolated from tropical soil.</title>
        <authorList>
            <person name="Lee J.J."/>
            <person name="Kang M.S."/>
            <person name="Kim G.S."/>
            <person name="Lee C.S."/>
            <person name="Lim S."/>
            <person name="Lee J."/>
            <person name="Roh S.H."/>
            <person name="Kang H."/>
            <person name="Ha J.M."/>
            <person name="Bae S."/>
            <person name="Jung H.Y."/>
            <person name="Kim M.K."/>
        </authorList>
    </citation>
    <scope>NUCLEOTIDE SEQUENCE [LARGE SCALE GENOMIC DNA]</scope>
    <source>
        <strain evidence="2 3">LCS9</strain>
    </source>
</reference>
<dbReference type="SUPFAM" id="SSF53335">
    <property type="entry name" value="S-adenosyl-L-methionine-dependent methyltransferases"/>
    <property type="match status" value="1"/>
</dbReference>
<keyword evidence="3" id="KW-1185">Reference proteome</keyword>
<evidence type="ECO:0000313" key="3">
    <source>
        <dbReference type="Proteomes" id="UP000077177"/>
    </source>
</evidence>
<dbReference type="RefSeq" id="WP_066406195.1">
    <property type="nucleotide sequence ID" value="NZ_CP011390.1"/>
</dbReference>
<reference evidence="3" key="1">
    <citation type="submission" date="2015-01" db="EMBL/GenBank/DDBJ databases">
        <title>Flavisolibacter sp./LCS9/ whole genome sequencing.</title>
        <authorList>
            <person name="Kim M.K."/>
            <person name="Srinivasan S."/>
            <person name="Lee J.-J."/>
        </authorList>
    </citation>
    <scope>NUCLEOTIDE SEQUENCE [LARGE SCALE GENOMIC DNA]</scope>
    <source>
        <strain evidence="3">LCS9</strain>
    </source>
</reference>